<feature type="region of interest" description="Disordered" evidence="1">
    <location>
        <begin position="23"/>
        <end position="90"/>
    </location>
</feature>
<dbReference type="PANTHER" id="PTHR34575">
    <property type="entry name" value="PROTEIN PAM68, CHLOROPLASTIC"/>
    <property type="match status" value="1"/>
</dbReference>
<name>A0A2Z7BQ22_9LAMI</name>
<evidence type="ECO:0000313" key="3">
    <source>
        <dbReference type="EMBL" id="KZV36464.1"/>
    </source>
</evidence>
<accession>A0A2Z7BQ22</accession>
<feature type="transmembrane region" description="Helical" evidence="2">
    <location>
        <begin position="106"/>
        <end position="127"/>
    </location>
</feature>
<dbReference type="Pfam" id="PF11947">
    <property type="entry name" value="DUF3464"/>
    <property type="match status" value="1"/>
</dbReference>
<dbReference type="OrthoDB" id="678088at2759"/>
<dbReference type="PANTHER" id="PTHR34575:SF6">
    <property type="entry name" value="EXPRESSED PROTEIN"/>
    <property type="match status" value="1"/>
</dbReference>
<dbReference type="EMBL" id="KV003883">
    <property type="protein sequence ID" value="KZV36464.1"/>
    <property type="molecule type" value="Genomic_DNA"/>
</dbReference>
<proteinExistence type="predicted"/>
<evidence type="ECO:0000256" key="2">
    <source>
        <dbReference type="SAM" id="Phobius"/>
    </source>
</evidence>
<organism evidence="3 4">
    <name type="scientific">Dorcoceras hygrometricum</name>
    <dbReference type="NCBI Taxonomy" id="472368"/>
    <lineage>
        <taxon>Eukaryota</taxon>
        <taxon>Viridiplantae</taxon>
        <taxon>Streptophyta</taxon>
        <taxon>Embryophyta</taxon>
        <taxon>Tracheophyta</taxon>
        <taxon>Spermatophyta</taxon>
        <taxon>Magnoliopsida</taxon>
        <taxon>eudicotyledons</taxon>
        <taxon>Gunneridae</taxon>
        <taxon>Pentapetalae</taxon>
        <taxon>asterids</taxon>
        <taxon>lamiids</taxon>
        <taxon>Lamiales</taxon>
        <taxon>Gesneriaceae</taxon>
        <taxon>Didymocarpoideae</taxon>
        <taxon>Trichosporeae</taxon>
        <taxon>Loxocarpinae</taxon>
        <taxon>Dorcoceras</taxon>
    </lineage>
</organism>
<keyword evidence="2" id="KW-0472">Membrane</keyword>
<keyword evidence="2" id="KW-1133">Transmembrane helix</keyword>
<dbReference type="Proteomes" id="UP000250235">
    <property type="component" value="Unassembled WGS sequence"/>
</dbReference>
<dbReference type="AlphaFoldDB" id="A0A2Z7BQ22"/>
<reference evidence="3 4" key="1">
    <citation type="journal article" date="2015" name="Proc. Natl. Acad. Sci. U.S.A.">
        <title>The resurrection genome of Boea hygrometrica: A blueprint for survival of dehydration.</title>
        <authorList>
            <person name="Xiao L."/>
            <person name="Yang G."/>
            <person name="Zhang L."/>
            <person name="Yang X."/>
            <person name="Zhao S."/>
            <person name="Ji Z."/>
            <person name="Zhou Q."/>
            <person name="Hu M."/>
            <person name="Wang Y."/>
            <person name="Chen M."/>
            <person name="Xu Y."/>
            <person name="Jin H."/>
            <person name="Xiao X."/>
            <person name="Hu G."/>
            <person name="Bao F."/>
            <person name="Hu Y."/>
            <person name="Wan P."/>
            <person name="Li L."/>
            <person name="Deng X."/>
            <person name="Kuang T."/>
            <person name="Xiang C."/>
            <person name="Zhu J.K."/>
            <person name="Oliver M.J."/>
            <person name="He Y."/>
        </authorList>
    </citation>
    <scope>NUCLEOTIDE SEQUENCE [LARGE SCALE GENOMIC DNA]</scope>
    <source>
        <strain evidence="4">cv. XS01</strain>
    </source>
</reference>
<evidence type="ECO:0000256" key="1">
    <source>
        <dbReference type="SAM" id="MobiDB-lite"/>
    </source>
</evidence>
<keyword evidence="2" id="KW-0812">Transmembrane</keyword>
<keyword evidence="4" id="KW-1185">Reference proteome</keyword>
<sequence length="195" mass="22405">MKTLTILQRITLSHTTKLFPWTQRKPNLHHNRSELPLPRPRTWRVHSGAKGFTGQSTPDTRQPKNRESPSRKGNTGRKEESRKGYEEEDNDDKIPDIVWKRMISRILTYVGVPLLTGFALLQAFSIIKEQNLWDVPIWLPYLTTFITFGASALGIAFGSLSTSLEPDEEGSILGLEQVQKNWTEMWKEEDESGER</sequence>
<feature type="compositionally biased region" description="Basic and acidic residues" evidence="1">
    <location>
        <begin position="61"/>
        <end position="85"/>
    </location>
</feature>
<dbReference type="InterPro" id="IPR021855">
    <property type="entry name" value="PAM68-like"/>
</dbReference>
<gene>
    <name evidence="3" type="ORF">F511_15969</name>
</gene>
<evidence type="ECO:0000313" key="4">
    <source>
        <dbReference type="Proteomes" id="UP000250235"/>
    </source>
</evidence>
<feature type="transmembrane region" description="Helical" evidence="2">
    <location>
        <begin position="139"/>
        <end position="160"/>
    </location>
</feature>
<protein>
    <submittedName>
        <fullName evidence="3">Uncharacterized protein</fullName>
    </submittedName>
</protein>